<evidence type="ECO:0000313" key="2">
    <source>
        <dbReference type="Proteomes" id="UP000025227"/>
    </source>
</evidence>
<evidence type="ECO:0000256" key="1">
    <source>
        <dbReference type="SAM" id="MobiDB-lite"/>
    </source>
</evidence>
<reference evidence="3" key="1">
    <citation type="submission" date="2020-12" db="UniProtKB">
        <authorList>
            <consortium name="WormBaseParasite"/>
        </authorList>
    </citation>
    <scope>IDENTIFICATION</scope>
    <source>
        <strain evidence="3">MHco3</strain>
    </source>
</reference>
<evidence type="ECO:0000313" key="3">
    <source>
        <dbReference type="WBParaSite" id="HCON_00192790-00001"/>
    </source>
</evidence>
<sequence>MWRLRPDLVSTDARNEAHPYTMCYSTKATTSRHHLTTTTPAAHASQSQTSPRSTPYNKRPIIYSQRVIPTTKKSGDRDERV</sequence>
<dbReference type="AlphaFoldDB" id="A0A7I4Z5J9"/>
<feature type="region of interest" description="Disordered" evidence="1">
    <location>
        <begin position="26"/>
        <end position="81"/>
    </location>
</feature>
<proteinExistence type="predicted"/>
<feature type="compositionally biased region" description="Polar residues" evidence="1">
    <location>
        <begin position="45"/>
        <end position="56"/>
    </location>
</feature>
<organism evidence="2 3">
    <name type="scientific">Haemonchus contortus</name>
    <name type="common">Barber pole worm</name>
    <dbReference type="NCBI Taxonomy" id="6289"/>
    <lineage>
        <taxon>Eukaryota</taxon>
        <taxon>Metazoa</taxon>
        <taxon>Ecdysozoa</taxon>
        <taxon>Nematoda</taxon>
        <taxon>Chromadorea</taxon>
        <taxon>Rhabditida</taxon>
        <taxon>Rhabditina</taxon>
        <taxon>Rhabditomorpha</taxon>
        <taxon>Strongyloidea</taxon>
        <taxon>Trichostrongylidae</taxon>
        <taxon>Haemonchus</taxon>
    </lineage>
</organism>
<accession>A0A7I4Z5J9</accession>
<keyword evidence="2" id="KW-1185">Reference proteome</keyword>
<protein>
    <submittedName>
        <fullName evidence="3">Uncharacterized protein</fullName>
    </submittedName>
</protein>
<name>A0A7I4Z5J9_HAECO</name>
<dbReference type="WBParaSite" id="HCON_00192790-00001">
    <property type="protein sequence ID" value="HCON_00192790-00001"/>
    <property type="gene ID" value="HCON_00192790"/>
</dbReference>
<dbReference type="Proteomes" id="UP000025227">
    <property type="component" value="Unplaced"/>
</dbReference>